<evidence type="ECO:0000313" key="3">
    <source>
        <dbReference type="Proteomes" id="UP001443914"/>
    </source>
</evidence>
<keyword evidence="1" id="KW-0812">Transmembrane</keyword>
<evidence type="ECO:0000256" key="1">
    <source>
        <dbReference type="SAM" id="Phobius"/>
    </source>
</evidence>
<feature type="transmembrane region" description="Helical" evidence="1">
    <location>
        <begin position="112"/>
        <end position="130"/>
    </location>
</feature>
<name>A0AAW1HHZ2_SAPOF</name>
<organism evidence="2 3">
    <name type="scientific">Saponaria officinalis</name>
    <name type="common">Common soapwort</name>
    <name type="synonym">Lychnis saponaria</name>
    <dbReference type="NCBI Taxonomy" id="3572"/>
    <lineage>
        <taxon>Eukaryota</taxon>
        <taxon>Viridiplantae</taxon>
        <taxon>Streptophyta</taxon>
        <taxon>Embryophyta</taxon>
        <taxon>Tracheophyta</taxon>
        <taxon>Spermatophyta</taxon>
        <taxon>Magnoliopsida</taxon>
        <taxon>eudicotyledons</taxon>
        <taxon>Gunneridae</taxon>
        <taxon>Pentapetalae</taxon>
        <taxon>Caryophyllales</taxon>
        <taxon>Caryophyllaceae</taxon>
        <taxon>Caryophylleae</taxon>
        <taxon>Saponaria</taxon>
    </lineage>
</organism>
<sequence length="131" mass="14838">MTSVANTTQLSTHCTYRLSSINSAKTRKTHNLINLKQQSFLPQASILRFSTSRHDFPNEFPINASKISSLTPTLKRKREHKFVGLVALAADSDSDDHDIDLNNGVVESSKSFFERFPVLVTGFFFFMWLVP</sequence>
<dbReference type="EMBL" id="JBDFQZ010000011">
    <property type="protein sequence ID" value="KAK9676013.1"/>
    <property type="molecule type" value="Genomic_DNA"/>
</dbReference>
<proteinExistence type="predicted"/>
<gene>
    <name evidence="2" type="ORF">RND81_11G048000</name>
</gene>
<keyword evidence="3" id="KW-1185">Reference proteome</keyword>
<dbReference type="AlphaFoldDB" id="A0AAW1HHZ2"/>
<comment type="caution">
    <text evidence="2">The sequence shown here is derived from an EMBL/GenBank/DDBJ whole genome shotgun (WGS) entry which is preliminary data.</text>
</comment>
<evidence type="ECO:0000313" key="2">
    <source>
        <dbReference type="EMBL" id="KAK9676013.1"/>
    </source>
</evidence>
<protein>
    <submittedName>
        <fullName evidence="2">Uncharacterized protein</fullName>
    </submittedName>
</protein>
<dbReference type="Proteomes" id="UP001443914">
    <property type="component" value="Unassembled WGS sequence"/>
</dbReference>
<keyword evidence="1" id="KW-0472">Membrane</keyword>
<keyword evidence="1" id="KW-1133">Transmembrane helix</keyword>
<accession>A0AAW1HHZ2</accession>
<reference evidence="2" key="1">
    <citation type="submission" date="2024-03" db="EMBL/GenBank/DDBJ databases">
        <title>WGS assembly of Saponaria officinalis var. Norfolk2.</title>
        <authorList>
            <person name="Jenkins J."/>
            <person name="Shu S."/>
            <person name="Grimwood J."/>
            <person name="Barry K."/>
            <person name="Goodstein D."/>
            <person name="Schmutz J."/>
            <person name="Leebens-Mack J."/>
            <person name="Osbourn A."/>
        </authorList>
    </citation>
    <scope>NUCLEOTIDE SEQUENCE [LARGE SCALE GENOMIC DNA]</scope>
    <source>
        <strain evidence="2">JIC</strain>
    </source>
</reference>